<dbReference type="SMART" id="SM00849">
    <property type="entry name" value="Lactamase_B"/>
    <property type="match status" value="1"/>
</dbReference>
<dbReference type="PANTHER" id="PTHR43546">
    <property type="entry name" value="UPF0173 METAL-DEPENDENT HYDROLASE MJ1163-RELATED"/>
    <property type="match status" value="1"/>
</dbReference>
<gene>
    <name evidence="4" type="ORF">skT53_29970</name>
</gene>
<dbReference type="Pfam" id="PF13483">
    <property type="entry name" value="Lactamase_B_3"/>
    <property type="match status" value="1"/>
</dbReference>
<dbReference type="InterPro" id="IPR036866">
    <property type="entry name" value="RibonucZ/Hydroxyglut_hydro"/>
</dbReference>
<keyword evidence="1 2" id="KW-0378">Hydrolase</keyword>
<evidence type="ECO:0000256" key="1">
    <source>
        <dbReference type="ARBA" id="ARBA00022801"/>
    </source>
</evidence>
<comment type="similarity">
    <text evidence="2">Belongs to the UPF0173 family.</text>
</comment>
<accession>A0A7I8DFD2</accession>
<dbReference type="HAMAP" id="MF_00457">
    <property type="entry name" value="UPF0173"/>
    <property type="match status" value="1"/>
</dbReference>
<evidence type="ECO:0000313" key="4">
    <source>
        <dbReference type="EMBL" id="BCJ88012.1"/>
    </source>
</evidence>
<feature type="domain" description="Metallo-beta-lactamase" evidence="3">
    <location>
        <begin position="7"/>
        <end position="191"/>
    </location>
</feature>
<dbReference type="InterPro" id="IPR050114">
    <property type="entry name" value="UPF0173_UPF0282_UlaG_hydrolase"/>
</dbReference>
<sequence>MKITYLGHSCFLVEAGSKKVIIDPFLTGNPTAAVKAEDIKVDAVLVTHGHADHLGDSIDIATRNDAPIIAPFELAAYCASKGAPIHPMHLGGAHQFDFGRIKLTIAFHGSAIEDPNGMIYAGNPSGILLTMEGKTFYHAGDTALFSDMKLIGELNKIDVAALPIGDNFTMGPDDAVLAANWIGAKKVIPMHYNTFPLIEQDAEAFAARLQPAGIEGLALKPGQSIEV</sequence>
<evidence type="ECO:0000313" key="5">
    <source>
        <dbReference type="Proteomes" id="UP000593802"/>
    </source>
</evidence>
<dbReference type="PANTHER" id="PTHR43546:SF3">
    <property type="entry name" value="UPF0173 METAL-DEPENDENT HYDROLASE MJ1163"/>
    <property type="match status" value="1"/>
</dbReference>
<dbReference type="KEGG" id="eff:skT53_29970"/>
<dbReference type="InterPro" id="IPR001279">
    <property type="entry name" value="Metallo-B-lactamas"/>
</dbReference>
<dbReference type="InterPro" id="IPR022877">
    <property type="entry name" value="UPF0173"/>
</dbReference>
<dbReference type="RefSeq" id="WP_200758610.1">
    <property type="nucleotide sequence ID" value="NZ_AP023366.1"/>
</dbReference>
<dbReference type="Proteomes" id="UP000593802">
    <property type="component" value="Chromosome"/>
</dbReference>
<dbReference type="AlphaFoldDB" id="A0A7I8DFD2"/>
<dbReference type="GO" id="GO:0016787">
    <property type="term" value="F:hydrolase activity"/>
    <property type="evidence" value="ECO:0007669"/>
    <property type="project" value="UniProtKB-UniRule"/>
</dbReference>
<dbReference type="NCBIfam" id="NF001911">
    <property type="entry name" value="PRK00685.1"/>
    <property type="match status" value="1"/>
</dbReference>
<reference evidence="4 5" key="1">
    <citation type="submission" date="2020-08" db="EMBL/GenBank/DDBJ databases">
        <title>Complete Genome Sequence of Effusibacillus dendaii Strain skT53, Isolated from Farmland soil.</title>
        <authorList>
            <person name="Konishi T."/>
            <person name="Kawasaki H."/>
        </authorList>
    </citation>
    <scope>NUCLEOTIDE SEQUENCE [LARGE SCALE GENOMIC DNA]</scope>
    <source>
        <strain evidence="5">skT53</strain>
    </source>
</reference>
<dbReference type="Gene3D" id="3.60.15.10">
    <property type="entry name" value="Ribonuclease Z/Hydroxyacylglutathione hydrolase-like"/>
    <property type="match status" value="1"/>
</dbReference>
<protein>
    <recommendedName>
        <fullName evidence="2">UPF0173 metal-dependent hydrolase skT53_29970</fullName>
    </recommendedName>
</protein>
<evidence type="ECO:0000256" key="2">
    <source>
        <dbReference type="HAMAP-Rule" id="MF_00457"/>
    </source>
</evidence>
<keyword evidence="5" id="KW-1185">Reference proteome</keyword>
<dbReference type="SUPFAM" id="SSF56281">
    <property type="entry name" value="Metallo-hydrolase/oxidoreductase"/>
    <property type="match status" value="1"/>
</dbReference>
<organism evidence="4 5">
    <name type="scientific">Effusibacillus dendaii</name>
    <dbReference type="NCBI Taxonomy" id="2743772"/>
    <lineage>
        <taxon>Bacteria</taxon>
        <taxon>Bacillati</taxon>
        <taxon>Bacillota</taxon>
        <taxon>Bacilli</taxon>
        <taxon>Bacillales</taxon>
        <taxon>Alicyclobacillaceae</taxon>
        <taxon>Effusibacillus</taxon>
    </lineage>
</organism>
<dbReference type="EMBL" id="AP023366">
    <property type="protein sequence ID" value="BCJ88012.1"/>
    <property type="molecule type" value="Genomic_DNA"/>
</dbReference>
<name>A0A7I8DFD2_9BACL</name>
<proteinExistence type="inferred from homology"/>
<evidence type="ECO:0000259" key="3">
    <source>
        <dbReference type="SMART" id="SM00849"/>
    </source>
</evidence>